<evidence type="ECO:0000313" key="3">
    <source>
        <dbReference type="Proteomes" id="UP001374803"/>
    </source>
</evidence>
<organism evidence="2 3">
    <name type="scientific">Pendulispora rubella</name>
    <dbReference type="NCBI Taxonomy" id="2741070"/>
    <lineage>
        <taxon>Bacteria</taxon>
        <taxon>Pseudomonadati</taxon>
        <taxon>Myxococcota</taxon>
        <taxon>Myxococcia</taxon>
        <taxon>Myxococcales</taxon>
        <taxon>Sorangiineae</taxon>
        <taxon>Pendulisporaceae</taxon>
        <taxon>Pendulispora</taxon>
    </lineage>
</organism>
<protein>
    <recommendedName>
        <fullName evidence="4">DUF4384 domain-containing protein</fullName>
    </recommendedName>
</protein>
<proteinExistence type="predicted"/>
<feature type="signal peptide" evidence="1">
    <location>
        <begin position="1"/>
        <end position="21"/>
    </location>
</feature>
<dbReference type="RefSeq" id="WP_394830147.1">
    <property type="nucleotide sequence ID" value="NZ_CP089929.1"/>
</dbReference>
<accession>A0ABZ2KPV0</accession>
<keyword evidence="1" id="KW-0732">Signal</keyword>
<feature type="chain" id="PRO_5046763797" description="DUF4384 domain-containing protein" evidence="1">
    <location>
        <begin position="22"/>
        <end position="238"/>
    </location>
</feature>
<dbReference type="Proteomes" id="UP001374803">
    <property type="component" value="Chromosome"/>
</dbReference>
<dbReference type="PROSITE" id="PS51257">
    <property type="entry name" value="PROKAR_LIPOPROTEIN"/>
    <property type="match status" value="1"/>
</dbReference>
<evidence type="ECO:0008006" key="4">
    <source>
        <dbReference type="Google" id="ProtNLM"/>
    </source>
</evidence>
<gene>
    <name evidence="2" type="ORF">LVJ94_26930</name>
</gene>
<reference evidence="2" key="1">
    <citation type="submission" date="2021-12" db="EMBL/GenBank/DDBJ databases">
        <title>Discovery of the Pendulisporaceae a myxobacterial family with distinct sporulation behavior and unique specialized metabolism.</title>
        <authorList>
            <person name="Garcia R."/>
            <person name="Popoff A."/>
            <person name="Bader C.D."/>
            <person name="Loehr J."/>
            <person name="Walesch S."/>
            <person name="Walt C."/>
            <person name="Boldt J."/>
            <person name="Bunk B."/>
            <person name="Haeckl F.J.F.P.J."/>
            <person name="Gunesch A.P."/>
            <person name="Birkelbach J."/>
            <person name="Nuebel U."/>
            <person name="Pietschmann T."/>
            <person name="Bach T."/>
            <person name="Mueller R."/>
        </authorList>
    </citation>
    <scope>NUCLEOTIDE SEQUENCE</scope>
    <source>
        <strain evidence="2">MSr11367</strain>
    </source>
</reference>
<sequence>MPRSLLLLAPLLAACARPPAAMPKGTLTEREYTALHDRVRAENTRRVAEAKERIRALGYISAADEELSVGFESYRCTDSSSRLQGADIPIYAEVRPMTVTLRRRGAPSMEFEVNAGRVCDFFNDKAFSLRVVKPDGTGASIYKLPLHAQLMRDRNQRLVEVYIVPHTVSRRVPVARTRCYRGHGMPHVAPSPLETVPMRRFLLLPSPDLPRVQFGVDHEELLEEDVEAACTEYVDIPS</sequence>
<keyword evidence="3" id="KW-1185">Reference proteome</keyword>
<name>A0ABZ2KPV0_9BACT</name>
<dbReference type="EMBL" id="CP089983">
    <property type="protein sequence ID" value="WXB00545.1"/>
    <property type="molecule type" value="Genomic_DNA"/>
</dbReference>
<evidence type="ECO:0000256" key="1">
    <source>
        <dbReference type="SAM" id="SignalP"/>
    </source>
</evidence>
<evidence type="ECO:0000313" key="2">
    <source>
        <dbReference type="EMBL" id="WXB00545.1"/>
    </source>
</evidence>